<comment type="subcellular location">
    <subcellularLocation>
        <location evidence="1">Nucleus</location>
    </subcellularLocation>
</comment>
<organism evidence="9 10">
    <name type="scientific">Amorphotheca resinae ATCC 22711</name>
    <dbReference type="NCBI Taxonomy" id="857342"/>
    <lineage>
        <taxon>Eukaryota</taxon>
        <taxon>Fungi</taxon>
        <taxon>Dikarya</taxon>
        <taxon>Ascomycota</taxon>
        <taxon>Pezizomycotina</taxon>
        <taxon>Leotiomycetes</taxon>
        <taxon>Helotiales</taxon>
        <taxon>Amorphothecaceae</taxon>
        <taxon>Amorphotheca</taxon>
    </lineage>
</organism>
<dbReference type="GO" id="GO:0005634">
    <property type="term" value="C:nucleus"/>
    <property type="evidence" value="ECO:0007669"/>
    <property type="project" value="UniProtKB-SubCell"/>
</dbReference>
<evidence type="ECO:0000256" key="3">
    <source>
        <dbReference type="ARBA" id="ARBA00022833"/>
    </source>
</evidence>
<proteinExistence type="predicted"/>
<evidence type="ECO:0000256" key="7">
    <source>
        <dbReference type="ARBA" id="ARBA00023242"/>
    </source>
</evidence>
<name>A0A2T3BGC5_AMORE</name>
<dbReference type="OrthoDB" id="10249920at2759"/>
<evidence type="ECO:0000313" key="9">
    <source>
        <dbReference type="EMBL" id="PSS28477.1"/>
    </source>
</evidence>
<feature type="domain" description="Zn(2)-C6 fungal-type" evidence="8">
    <location>
        <begin position="19"/>
        <end position="49"/>
    </location>
</feature>
<dbReference type="GO" id="GO:0000981">
    <property type="term" value="F:DNA-binding transcription factor activity, RNA polymerase II-specific"/>
    <property type="evidence" value="ECO:0007669"/>
    <property type="project" value="InterPro"/>
</dbReference>
<dbReference type="SMART" id="SM00066">
    <property type="entry name" value="GAL4"/>
    <property type="match status" value="1"/>
</dbReference>
<evidence type="ECO:0000256" key="4">
    <source>
        <dbReference type="ARBA" id="ARBA00023015"/>
    </source>
</evidence>
<dbReference type="PANTHER" id="PTHR31313">
    <property type="entry name" value="TY1 ENHANCER ACTIVATOR"/>
    <property type="match status" value="1"/>
</dbReference>
<evidence type="ECO:0000313" key="10">
    <source>
        <dbReference type="Proteomes" id="UP000241818"/>
    </source>
</evidence>
<keyword evidence="5" id="KW-0238">DNA-binding</keyword>
<dbReference type="InterPro" id="IPR036864">
    <property type="entry name" value="Zn2-C6_fun-type_DNA-bd_sf"/>
</dbReference>
<dbReference type="PROSITE" id="PS00463">
    <property type="entry name" value="ZN2_CY6_FUNGAL_1"/>
    <property type="match status" value="1"/>
</dbReference>
<dbReference type="STRING" id="857342.A0A2T3BGC5"/>
<dbReference type="GO" id="GO:0003677">
    <property type="term" value="F:DNA binding"/>
    <property type="evidence" value="ECO:0007669"/>
    <property type="project" value="UniProtKB-KW"/>
</dbReference>
<keyword evidence="10" id="KW-1185">Reference proteome</keyword>
<dbReference type="InterPro" id="IPR007219">
    <property type="entry name" value="XnlR_reg_dom"/>
</dbReference>
<dbReference type="GO" id="GO:0006351">
    <property type="term" value="P:DNA-templated transcription"/>
    <property type="evidence" value="ECO:0007669"/>
    <property type="project" value="InterPro"/>
</dbReference>
<gene>
    <name evidence="9" type="ORF">M430DRAFT_167496</name>
</gene>
<sequence length="688" mass="77364">MDAQAHQAVDESRKRVKIACEGCRKNKRKCNGQLPACALCEKSGKQCIYPPETSVKKRKYWDEEYVHSLEDQIATLKTLLAESSRKEAYEAISSHEENRLRDVYSTSMSTSDMAASNDSGHGKQILLDEAEDPSTPPIIVHRSQTAMDELGSLMLSMGIEDRGEPSFIIPMGRSILSENSEAVIAGVKNPVNFPEVKDPLRKYLNDANLRQHLLECFMKYYNPYHQYLDTKKSEDIVLGDQVTQSIELCFRNCALFAVACHFSPLPDSLRIASEFASYAEQLSLHCLRYVPCEAVVQGLSLLAWRELVLGNDSMGYNLNSMATGLALQLGLHITARDNPAQQLAGPRSGVLSRRIRTFWAYFSVERFANHTLGMNCTMPFGRVKLPGFIAIVDGQETIDELSFYRQGQLWHLWDSLMDQIYAFGWDELSDAEKNKVLLRSHEGLTSFRNKFEDCLQIRKDHMPDSVVYLHLAYHTALLLVHRPFLYSPPNSTILRFALRSVTSAAASISRILRAFKRSRIQGFKTVLPHIISYISSAAVIHLLNATSGQTVLGRQATSGLRICLDALVDMRSSWQVRVDKVIQVLQELAHKWKVAWALPLPLSSPLPFYKSVVRSDGVVGTTQLPGTTIAVDDMSGNEAQMDSTLDAIYEVGADVEWDPLYMQNAMDQIIMLESFPDIRGLDWLFGHE</sequence>
<dbReference type="Gene3D" id="4.10.240.10">
    <property type="entry name" value="Zn(2)-C6 fungal-type DNA-binding domain"/>
    <property type="match status" value="1"/>
</dbReference>
<dbReference type="SUPFAM" id="SSF57701">
    <property type="entry name" value="Zn2/Cys6 DNA-binding domain"/>
    <property type="match status" value="1"/>
</dbReference>
<reference evidence="9 10" key="1">
    <citation type="journal article" date="2018" name="New Phytol.">
        <title>Comparative genomics and transcriptomics depict ericoid mycorrhizal fungi as versatile saprotrophs and plant mutualists.</title>
        <authorList>
            <person name="Martino E."/>
            <person name="Morin E."/>
            <person name="Grelet G.A."/>
            <person name="Kuo A."/>
            <person name="Kohler A."/>
            <person name="Daghino S."/>
            <person name="Barry K.W."/>
            <person name="Cichocki N."/>
            <person name="Clum A."/>
            <person name="Dockter R.B."/>
            <person name="Hainaut M."/>
            <person name="Kuo R.C."/>
            <person name="LaButti K."/>
            <person name="Lindahl B.D."/>
            <person name="Lindquist E.A."/>
            <person name="Lipzen A."/>
            <person name="Khouja H.R."/>
            <person name="Magnuson J."/>
            <person name="Murat C."/>
            <person name="Ohm R.A."/>
            <person name="Singer S.W."/>
            <person name="Spatafora J.W."/>
            <person name="Wang M."/>
            <person name="Veneault-Fourrey C."/>
            <person name="Henrissat B."/>
            <person name="Grigoriev I.V."/>
            <person name="Martin F.M."/>
            <person name="Perotto S."/>
        </authorList>
    </citation>
    <scope>NUCLEOTIDE SEQUENCE [LARGE SCALE GENOMIC DNA]</scope>
    <source>
        <strain evidence="9 10">ATCC 22711</strain>
    </source>
</reference>
<dbReference type="InParanoid" id="A0A2T3BGC5"/>
<keyword evidence="7" id="KW-0539">Nucleus</keyword>
<evidence type="ECO:0000256" key="2">
    <source>
        <dbReference type="ARBA" id="ARBA00022723"/>
    </source>
</evidence>
<dbReference type="CDD" id="cd00067">
    <property type="entry name" value="GAL4"/>
    <property type="match status" value="1"/>
</dbReference>
<keyword evidence="6" id="KW-0804">Transcription</keyword>
<dbReference type="GO" id="GO:0008270">
    <property type="term" value="F:zinc ion binding"/>
    <property type="evidence" value="ECO:0007669"/>
    <property type="project" value="InterPro"/>
</dbReference>
<dbReference type="Pfam" id="PF00172">
    <property type="entry name" value="Zn_clus"/>
    <property type="match status" value="1"/>
</dbReference>
<keyword evidence="4" id="KW-0805">Transcription regulation</keyword>
<dbReference type="Pfam" id="PF04082">
    <property type="entry name" value="Fungal_trans"/>
    <property type="match status" value="1"/>
</dbReference>
<dbReference type="CDD" id="cd12148">
    <property type="entry name" value="fungal_TF_MHR"/>
    <property type="match status" value="1"/>
</dbReference>
<dbReference type="PROSITE" id="PS50048">
    <property type="entry name" value="ZN2_CY6_FUNGAL_2"/>
    <property type="match status" value="1"/>
</dbReference>
<evidence type="ECO:0000256" key="6">
    <source>
        <dbReference type="ARBA" id="ARBA00023163"/>
    </source>
</evidence>
<dbReference type="PANTHER" id="PTHR31313:SF81">
    <property type="entry name" value="TY1 ENHANCER ACTIVATOR"/>
    <property type="match status" value="1"/>
</dbReference>
<evidence type="ECO:0000259" key="8">
    <source>
        <dbReference type="PROSITE" id="PS50048"/>
    </source>
</evidence>
<evidence type="ECO:0000256" key="5">
    <source>
        <dbReference type="ARBA" id="ARBA00023125"/>
    </source>
</evidence>
<dbReference type="GeneID" id="36571594"/>
<dbReference type="InterPro" id="IPR051615">
    <property type="entry name" value="Transcr_Regulatory_Elem"/>
</dbReference>
<dbReference type="RefSeq" id="XP_024726002.1">
    <property type="nucleotide sequence ID" value="XM_024863513.1"/>
</dbReference>
<protein>
    <recommendedName>
        <fullName evidence="8">Zn(2)-C6 fungal-type domain-containing protein</fullName>
    </recommendedName>
</protein>
<accession>A0A2T3BGC5</accession>
<dbReference type="InterPro" id="IPR001138">
    <property type="entry name" value="Zn2Cys6_DnaBD"/>
</dbReference>
<keyword evidence="2" id="KW-0479">Metal-binding</keyword>
<dbReference type="AlphaFoldDB" id="A0A2T3BGC5"/>
<evidence type="ECO:0000256" key="1">
    <source>
        <dbReference type="ARBA" id="ARBA00004123"/>
    </source>
</evidence>
<dbReference type="Proteomes" id="UP000241818">
    <property type="component" value="Unassembled WGS sequence"/>
</dbReference>
<dbReference type="EMBL" id="KZ679006">
    <property type="protein sequence ID" value="PSS28477.1"/>
    <property type="molecule type" value="Genomic_DNA"/>
</dbReference>
<keyword evidence="3" id="KW-0862">Zinc</keyword>